<dbReference type="Proteomes" id="UP000011864">
    <property type="component" value="Chromosome"/>
</dbReference>
<gene>
    <name evidence="1" type="ORF">C427_4798</name>
</gene>
<dbReference type="eggNOG" id="COG0793">
    <property type="taxonomic scope" value="Bacteria"/>
</dbReference>
<dbReference type="PATRIC" id="fig|1129794.4.peg.4778"/>
<dbReference type="AlphaFoldDB" id="K7ACD6"/>
<name>K7ACD6_9ALTE</name>
<sequence>MINEMACSGGDYFPWAFRRQKVSKLIDALTWGGLVKSSVHYAPVDG</sequence>
<dbReference type="STRING" id="1129794.C427_4798"/>
<organism evidence="1 2">
    <name type="scientific">Paraglaciecola psychrophila 170</name>
    <dbReference type="NCBI Taxonomy" id="1129794"/>
    <lineage>
        <taxon>Bacteria</taxon>
        <taxon>Pseudomonadati</taxon>
        <taxon>Pseudomonadota</taxon>
        <taxon>Gammaproteobacteria</taxon>
        <taxon>Alteromonadales</taxon>
        <taxon>Alteromonadaceae</taxon>
        <taxon>Paraglaciecola</taxon>
    </lineage>
</organism>
<protein>
    <submittedName>
        <fullName evidence="1">Uncharacterized protein</fullName>
    </submittedName>
</protein>
<keyword evidence="2" id="KW-1185">Reference proteome</keyword>
<evidence type="ECO:0000313" key="2">
    <source>
        <dbReference type="Proteomes" id="UP000011864"/>
    </source>
</evidence>
<evidence type="ECO:0000313" key="1">
    <source>
        <dbReference type="EMBL" id="AGH46897.1"/>
    </source>
</evidence>
<dbReference type="EMBL" id="CP003837">
    <property type="protein sequence ID" value="AGH46897.1"/>
    <property type="molecule type" value="Genomic_DNA"/>
</dbReference>
<reference evidence="1 2" key="1">
    <citation type="journal article" date="2013" name="Genome Announc.">
        <title>Complete Genome Sequence of Glaciecola psychrophila Strain 170T.</title>
        <authorList>
            <person name="Yin J."/>
            <person name="Chen J."/>
            <person name="Liu G."/>
            <person name="Yu Y."/>
            <person name="Song L."/>
            <person name="Wang X."/>
            <person name="Qu X."/>
        </authorList>
    </citation>
    <scope>NUCLEOTIDE SEQUENCE [LARGE SCALE GENOMIC DNA]</scope>
    <source>
        <strain evidence="1 2">170</strain>
    </source>
</reference>
<accession>K7ACD6</accession>
<proteinExistence type="predicted"/>
<dbReference type="HOGENOM" id="CLU_3186906_0_0_6"/>
<dbReference type="KEGG" id="gps:C427_4798"/>